<feature type="transmembrane region" description="Helical" evidence="1">
    <location>
        <begin position="39"/>
        <end position="60"/>
    </location>
</feature>
<sequence length="201" mass="23089">MKKILPFFSYLFHPIFIPLLGTVFYVLLEARYFTFPQYFILFLQIIIITFLLPIAFFYLLRTFGKIESVMLSDISQRKIPLLMQLMLFGVLIEKSITVDRFPSLYFFFVGGFLSTAFAFLLLYAKFKASIHMIGISSLTVFIIGLSIHNQINTINTVTFFVVMNGLVASSRLVMNAHSNKELLVGFLCGLVPQSALLYFWL</sequence>
<accession>A0A4P7PSZ9</accession>
<keyword evidence="1" id="KW-1133">Transmembrane helix</keyword>
<dbReference type="EMBL" id="CP038810">
    <property type="protein sequence ID" value="QBZ97370.1"/>
    <property type="molecule type" value="Genomic_DNA"/>
</dbReference>
<evidence type="ECO:0000313" key="3">
    <source>
        <dbReference type="Proteomes" id="UP000296862"/>
    </source>
</evidence>
<name>A0A4P7PSZ9_9FLAO</name>
<proteinExistence type="predicted"/>
<feature type="transmembrane region" description="Helical" evidence="1">
    <location>
        <begin position="181"/>
        <end position="200"/>
    </location>
</feature>
<dbReference type="RefSeq" id="WP_136151334.1">
    <property type="nucleotide sequence ID" value="NZ_CP038810.1"/>
</dbReference>
<feature type="transmembrane region" description="Helical" evidence="1">
    <location>
        <begin position="130"/>
        <end position="148"/>
    </location>
</feature>
<evidence type="ECO:0000313" key="2">
    <source>
        <dbReference type="EMBL" id="QBZ97370.1"/>
    </source>
</evidence>
<dbReference type="OrthoDB" id="9786064at2"/>
<feature type="transmembrane region" description="Helical" evidence="1">
    <location>
        <begin position="154"/>
        <end position="174"/>
    </location>
</feature>
<dbReference type="Proteomes" id="UP000296862">
    <property type="component" value="Chromosome"/>
</dbReference>
<feature type="transmembrane region" description="Helical" evidence="1">
    <location>
        <begin position="104"/>
        <end position="123"/>
    </location>
</feature>
<evidence type="ECO:0000256" key="1">
    <source>
        <dbReference type="SAM" id="Phobius"/>
    </source>
</evidence>
<keyword evidence="3" id="KW-1185">Reference proteome</keyword>
<dbReference type="AlphaFoldDB" id="A0A4P7PSZ9"/>
<organism evidence="2 3">
    <name type="scientific">Flavobacterium sangjuense</name>
    <dbReference type="NCBI Taxonomy" id="2518177"/>
    <lineage>
        <taxon>Bacteria</taxon>
        <taxon>Pseudomonadati</taxon>
        <taxon>Bacteroidota</taxon>
        <taxon>Flavobacteriia</taxon>
        <taxon>Flavobacteriales</taxon>
        <taxon>Flavobacteriaceae</taxon>
        <taxon>Flavobacterium</taxon>
    </lineage>
</organism>
<keyword evidence="1" id="KW-0812">Transmembrane</keyword>
<feature type="transmembrane region" description="Helical" evidence="1">
    <location>
        <begin position="7"/>
        <end position="27"/>
    </location>
</feature>
<keyword evidence="1" id="KW-0472">Membrane</keyword>
<reference evidence="2 3" key="1">
    <citation type="submission" date="2019-04" db="EMBL/GenBank/DDBJ databases">
        <title>Flavobacterium sp. GS03.</title>
        <authorList>
            <person name="Kim H."/>
        </authorList>
    </citation>
    <scope>NUCLEOTIDE SEQUENCE [LARGE SCALE GENOMIC DNA]</scope>
    <source>
        <strain evidence="2 3">GS03</strain>
    </source>
</reference>
<protein>
    <recommendedName>
        <fullName evidence="4">Phosphatidic acid phosphatase type 2/haloperoxidase domain-containing protein</fullName>
    </recommendedName>
</protein>
<dbReference type="KEGG" id="fsn:GS03_00859"/>
<evidence type="ECO:0008006" key="4">
    <source>
        <dbReference type="Google" id="ProtNLM"/>
    </source>
</evidence>
<gene>
    <name evidence="2" type="ORF">GS03_00859</name>
</gene>